<organism evidence="3 4">
    <name type="scientific">Alteriqipengyuania halimionae</name>
    <dbReference type="NCBI Taxonomy" id="1926630"/>
    <lineage>
        <taxon>Bacteria</taxon>
        <taxon>Pseudomonadati</taxon>
        <taxon>Pseudomonadota</taxon>
        <taxon>Alphaproteobacteria</taxon>
        <taxon>Sphingomonadales</taxon>
        <taxon>Erythrobacteraceae</taxon>
        <taxon>Alteriqipengyuania</taxon>
    </lineage>
</organism>
<dbReference type="PANTHER" id="PTHR43639:SF1">
    <property type="entry name" value="SHORT-CHAIN DEHYDROGENASE_REDUCTASE FAMILY PROTEIN"/>
    <property type="match status" value="1"/>
</dbReference>
<protein>
    <submittedName>
        <fullName evidence="3">SDR family oxidoreductase</fullName>
    </submittedName>
</protein>
<dbReference type="RefSeq" id="WP_160616481.1">
    <property type="nucleotide sequence ID" value="NZ_WTYR01000001.1"/>
</dbReference>
<dbReference type="PRINTS" id="PR00081">
    <property type="entry name" value="GDHRDH"/>
</dbReference>
<proteinExistence type="inferred from homology"/>
<sequence length="258" mass="27745">MSRPAVLVTGGANRIGAAIVRRFAEAGWHVVIHYGSSEEDADALADTLPSADTIQCDLANSGSAVQMIEELAEGLVDWRCLVNCASVFEKDDIDDANPTVFERAMHINALTPVRIAQAFLAKAKSEQSRRVIQVTDQKLANPNPDFVSYTMSKHALDASIAMLSIAHRDSDDRIYGLAPGAILASHDQSEDEAETSHRMNLLERRTGADEVAEAALFLATGPLASGETLYVDSGQHLLDQKRDVIYLARGEDGAQAGG</sequence>
<evidence type="ECO:0000256" key="2">
    <source>
        <dbReference type="ARBA" id="ARBA00023002"/>
    </source>
</evidence>
<dbReference type="InterPro" id="IPR036291">
    <property type="entry name" value="NAD(P)-bd_dom_sf"/>
</dbReference>
<accession>A0A6I4U6A9</accession>
<keyword evidence="2" id="KW-0560">Oxidoreductase</keyword>
<comment type="similarity">
    <text evidence="1">Belongs to the short-chain dehydrogenases/reductases (SDR) family.</text>
</comment>
<dbReference type="PANTHER" id="PTHR43639">
    <property type="entry name" value="OXIDOREDUCTASE, SHORT-CHAIN DEHYDROGENASE/REDUCTASE FAMILY (AFU_ORTHOLOGUE AFUA_5G02870)"/>
    <property type="match status" value="1"/>
</dbReference>
<evidence type="ECO:0000256" key="1">
    <source>
        <dbReference type="ARBA" id="ARBA00006484"/>
    </source>
</evidence>
<dbReference type="GO" id="GO:0016491">
    <property type="term" value="F:oxidoreductase activity"/>
    <property type="evidence" value="ECO:0007669"/>
    <property type="project" value="UniProtKB-KW"/>
</dbReference>
<gene>
    <name evidence="3" type="ORF">GRI68_06460</name>
</gene>
<name>A0A6I4U6A9_9SPHN</name>
<evidence type="ECO:0000313" key="3">
    <source>
        <dbReference type="EMBL" id="MXP09817.1"/>
    </source>
</evidence>
<dbReference type="SUPFAM" id="SSF51735">
    <property type="entry name" value="NAD(P)-binding Rossmann-fold domains"/>
    <property type="match status" value="1"/>
</dbReference>
<dbReference type="AlphaFoldDB" id="A0A6I4U6A9"/>
<dbReference type="Pfam" id="PF13561">
    <property type="entry name" value="adh_short_C2"/>
    <property type="match status" value="1"/>
</dbReference>
<dbReference type="EMBL" id="WTYR01000001">
    <property type="protein sequence ID" value="MXP09817.1"/>
    <property type="molecule type" value="Genomic_DNA"/>
</dbReference>
<keyword evidence="4" id="KW-1185">Reference proteome</keyword>
<dbReference type="Proteomes" id="UP000429229">
    <property type="component" value="Unassembled WGS sequence"/>
</dbReference>
<reference evidence="3 4" key="1">
    <citation type="submission" date="2019-12" db="EMBL/GenBank/DDBJ databases">
        <title>Genomic-based taxomic classification of the family Erythrobacteraceae.</title>
        <authorList>
            <person name="Xu L."/>
        </authorList>
    </citation>
    <scope>NUCLEOTIDE SEQUENCE [LARGE SCALE GENOMIC DNA]</scope>
    <source>
        <strain evidence="3 4">LMG 29519</strain>
    </source>
</reference>
<dbReference type="Gene3D" id="3.40.50.720">
    <property type="entry name" value="NAD(P)-binding Rossmann-like Domain"/>
    <property type="match status" value="1"/>
</dbReference>
<dbReference type="OrthoDB" id="9786360at2"/>
<dbReference type="InterPro" id="IPR002347">
    <property type="entry name" value="SDR_fam"/>
</dbReference>
<comment type="caution">
    <text evidence="3">The sequence shown here is derived from an EMBL/GenBank/DDBJ whole genome shotgun (WGS) entry which is preliminary data.</text>
</comment>
<evidence type="ECO:0000313" key="4">
    <source>
        <dbReference type="Proteomes" id="UP000429229"/>
    </source>
</evidence>